<dbReference type="AlphaFoldDB" id="A0A368X784"/>
<protein>
    <submittedName>
        <fullName evidence="1">Uncharacterized protein DUF1811</fullName>
    </submittedName>
</protein>
<comment type="caution">
    <text evidence="1">The sequence shown here is derived from an EMBL/GenBank/DDBJ whole genome shotgun (WGS) entry which is preliminary data.</text>
</comment>
<accession>A0A368X784</accession>
<proteinExistence type="predicted"/>
<evidence type="ECO:0000313" key="1">
    <source>
        <dbReference type="EMBL" id="RCW62838.1"/>
    </source>
</evidence>
<gene>
    <name evidence="1" type="ORF">DFR57_1227</name>
</gene>
<dbReference type="Pfam" id="PF08838">
    <property type="entry name" value="DUF1811"/>
    <property type="match status" value="1"/>
</dbReference>
<organism evidence="1 2">
    <name type="scientific">Saliterribacillus persicus</name>
    <dbReference type="NCBI Taxonomy" id="930114"/>
    <lineage>
        <taxon>Bacteria</taxon>
        <taxon>Bacillati</taxon>
        <taxon>Bacillota</taxon>
        <taxon>Bacilli</taxon>
        <taxon>Bacillales</taxon>
        <taxon>Bacillaceae</taxon>
        <taxon>Saliterribacillus</taxon>
    </lineage>
</organism>
<dbReference type="Gene3D" id="1.10.287.880">
    <property type="entry name" value="Hypothetical protein YfhH domain"/>
    <property type="match status" value="1"/>
</dbReference>
<dbReference type="InterPro" id="IPR014938">
    <property type="entry name" value="YfhH-like"/>
</dbReference>
<name>A0A368X784_9BACI</name>
<dbReference type="InterPro" id="IPR036289">
    <property type="entry name" value="YfhH"/>
</dbReference>
<reference evidence="1 2" key="1">
    <citation type="submission" date="2018-07" db="EMBL/GenBank/DDBJ databases">
        <title>Genomic Encyclopedia of Type Strains, Phase IV (KMG-IV): sequencing the most valuable type-strain genomes for metagenomic binning, comparative biology and taxonomic classification.</title>
        <authorList>
            <person name="Goeker M."/>
        </authorList>
    </citation>
    <scope>NUCLEOTIDE SEQUENCE [LARGE SCALE GENOMIC DNA]</scope>
    <source>
        <strain evidence="1 2">DSM 27696</strain>
    </source>
</reference>
<evidence type="ECO:0000313" key="2">
    <source>
        <dbReference type="Proteomes" id="UP000252585"/>
    </source>
</evidence>
<dbReference type="SUPFAM" id="SSF101697">
    <property type="entry name" value="Hypothetical protein YfhH"/>
    <property type="match status" value="1"/>
</dbReference>
<keyword evidence="2" id="KW-1185">Reference proteome</keyword>
<dbReference type="Proteomes" id="UP000252585">
    <property type="component" value="Unassembled WGS sequence"/>
</dbReference>
<dbReference type="EMBL" id="QPJJ01000022">
    <property type="protein sequence ID" value="RCW62838.1"/>
    <property type="molecule type" value="Genomic_DNA"/>
</dbReference>
<sequence>MTVKLMDRRYSNFTVEELREEVASLKEQVQKAEQWGNISEYAILERKMQMAAAYLLNPADFEKGKEYELAGDPGQTFRITYKNGVFAWGHRINLLGQVYEEEEAVPISILGDKKEK</sequence>
<dbReference type="Gene3D" id="2.30.30.340">
    <property type="entry name" value="Hypothetical protein YfhH like domains"/>
    <property type="match status" value="1"/>
</dbReference>